<dbReference type="Proteomes" id="UP000306416">
    <property type="component" value="Unassembled WGS sequence"/>
</dbReference>
<dbReference type="EMBL" id="SRSC01000003">
    <property type="protein sequence ID" value="TGU71624.1"/>
    <property type="molecule type" value="Genomic_DNA"/>
</dbReference>
<sequence length="181" mass="20073">METEVHKYTVATEVVAGAEQLIQVQAEVQGEVAVAQEVIVIAPPQSAEPAGNVDLARQANMKSKFLDTLANPRFWLKESRVKALEDALVVPVFDDKSLQQFFNHAMDDLTTEAAIKSSREGKPAILPTEEEGKAEAWSRFIAQEKRLITKQLKKDGTKITEQIIEEMLQAKLATLTDKQGQ</sequence>
<protein>
    <submittedName>
        <fullName evidence="1">Uncharacterized protein</fullName>
    </submittedName>
</protein>
<evidence type="ECO:0000313" key="1">
    <source>
        <dbReference type="EMBL" id="TGU71624.1"/>
    </source>
</evidence>
<accession>A0A4S1CDS5</accession>
<dbReference type="AlphaFoldDB" id="A0A4S1CDS5"/>
<organism evidence="1 2">
    <name type="scientific">Geomonas terrae</name>
    <dbReference type="NCBI Taxonomy" id="2562681"/>
    <lineage>
        <taxon>Bacteria</taxon>
        <taxon>Pseudomonadati</taxon>
        <taxon>Thermodesulfobacteriota</taxon>
        <taxon>Desulfuromonadia</taxon>
        <taxon>Geobacterales</taxon>
        <taxon>Geobacteraceae</taxon>
        <taxon>Geomonas</taxon>
    </lineage>
</organism>
<evidence type="ECO:0000313" key="2">
    <source>
        <dbReference type="Proteomes" id="UP000306416"/>
    </source>
</evidence>
<dbReference type="RefSeq" id="WP_135871381.1">
    <property type="nucleotide sequence ID" value="NZ_SRSC01000003.1"/>
</dbReference>
<name>A0A4S1CDS5_9BACT</name>
<gene>
    <name evidence="1" type="ORF">E4633_15050</name>
</gene>
<reference evidence="1 2" key="1">
    <citation type="submission" date="2019-04" db="EMBL/GenBank/DDBJ databases">
        <title>Geobacter oryzae sp. nov., ferric-reducing bacteria isolated from paddy soil.</title>
        <authorList>
            <person name="Xu Z."/>
            <person name="Masuda Y."/>
            <person name="Itoh H."/>
            <person name="Senoo K."/>
        </authorList>
    </citation>
    <scope>NUCLEOTIDE SEQUENCE [LARGE SCALE GENOMIC DNA]</scope>
    <source>
        <strain evidence="1 2">Red111</strain>
    </source>
</reference>
<comment type="caution">
    <text evidence="1">The sequence shown here is derived from an EMBL/GenBank/DDBJ whole genome shotgun (WGS) entry which is preliminary data.</text>
</comment>
<proteinExistence type="predicted"/>
<keyword evidence="2" id="KW-1185">Reference proteome</keyword>